<dbReference type="InterPro" id="IPR002577">
    <property type="entry name" value="HTH_HxlR"/>
</dbReference>
<dbReference type="PANTHER" id="PTHR33204">
    <property type="entry name" value="TRANSCRIPTIONAL REGULATOR, MARR FAMILY"/>
    <property type="match status" value="1"/>
</dbReference>
<evidence type="ECO:0000256" key="1">
    <source>
        <dbReference type="ARBA" id="ARBA00023015"/>
    </source>
</evidence>
<dbReference type="EMBL" id="AP023410">
    <property type="protein sequence ID" value="BCK74689.1"/>
    <property type="molecule type" value="Genomic_DNA"/>
</dbReference>
<keyword evidence="3" id="KW-0804">Transcription</keyword>
<dbReference type="InterPro" id="IPR036388">
    <property type="entry name" value="WH-like_DNA-bd_sf"/>
</dbReference>
<evidence type="ECO:0000259" key="4">
    <source>
        <dbReference type="PROSITE" id="PS51118"/>
    </source>
</evidence>
<organism evidence="5 6">
    <name type="scientific">Acetobacter aceti NBRC 14818</name>
    <dbReference type="NCBI Taxonomy" id="887700"/>
    <lineage>
        <taxon>Bacteria</taxon>
        <taxon>Pseudomonadati</taxon>
        <taxon>Pseudomonadota</taxon>
        <taxon>Alphaproteobacteria</taxon>
        <taxon>Acetobacterales</taxon>
        <taxon>Acetobacteraceae</taxon>
        <taxon>Acetobacter</taxon>
        <taxon>Acetobacter subgen. Acetobacter</taxon>
    </lineage>
</organism>
<evidence type="ECO:0000313" key="5">
    <source>
        <dbReference type="EMBL" id="BCK74689.1"/>
    </source>
</evidence>
<dbReference type="Gene3D" id="1.10.10.10">
    <property type="entry name" value="Winged helix-like DNA-binding domain superfamily/Winged helix DNA-binding domain"/>
    <property type="match status" value="1"/>
</dbReference>
<dbReference type="Proteomes" id="UP000516424">
    <property type="component" value="Chromosome"/>
</dbReference>
<keyword evidence="1" id="KW-0805">Transcription regulation</keyword>
<keyword evidence="6" id="KW-1185">Reference proteome</keyword>
<dbReference type="PROSITE" id="PS51118">
    <property type="entry name" value="HTH_HXLR"/>
    <property type="match status" value="1"/>
</dbReference>
<evidence type="ECO:0000256" key="2">
    <source>
        <dbReference type="ARBA" id="ARBA00023125"/>
    </source>
</evidence>
<accession>A0AB33IFS9</accession>
<reference evidence="5 6" key="1">
    <citation type="journal article" date="2011" name="Microbiology">
        <title>Transcriptome response to different carbon sources in Acetobacter aceti.</title>
        <authorList>
            <person name="Sakurai K."/>
            <person name="Arai H."/>
            <person name="Ishii M."/>
            <person name="Igarashi Y."/>
        </authorList>
    </citation>
    <scope>NUCLEOTIDE SEQUENCE [LARGE SCALE GENOMIC DNA]</scope>
    <source>
        <strain evidence="5 6">NBRC 14818</strain>
    </source>
</reference>
<gene>
    <name evidence="5" type="ORF">EMQ_0295</name>
</gene>
<protein>
    <submittedName>
        <fullName evidence="5">Transcriptional regulator</fullName>
    </submittedName>
</protein>
<dbReference type="SUPFAM" id="SSF46785">
    <property type="entry name" value="Winged helix' DNA-binding domain"/>
    <property type="match status" value="1"/>
</dbReference>
<sequence>MKKEKRWERIPGCSIEAALNVIGGKWKGVFLFHLLDGTMRYNEFSKLAVGASPRLIVKQLRELEEDGLIERKVYAVVPPKVEYSLTPEGESLMPILKSLSMWGDKWIDKRPWTLGPVRA</sequence>
<proteinExistence type="predicted"/>
<evidence type="ECO:0000256" key="3">
    <source>
        <dbReference type="ARBA" id="ARBA00023163"/>
    </source>
</evidence>
<keyword evidence="2" id="KW-0238">DNA-binding</keyword>
<dbReference type="InterPro" id="IPR036390">
    <property type="entry name" value="WH_DNA-bd_sf"/>
</dbReference>
<dbReference type="Pfam" id="PF01638">
    <property type="entry name" value="HxlR"/>
    <property type="match status" value="1"/>
</dbReference>
<dbReference type="RefSeq" id="WP_018308587.1">
    <property type="nucleotide sequence ID" value="NZ_AP023410.1"/>
</dbReference>
<dbReference type="PANTHER" id="PTHR33204:SF29">
    <property type="entry name" value="TRANSCRIPTIONAL REGULATOR"/>
    <property type="match status" value="1"/>
</dbReference>
<feature type="domain" description="HTH hxlR-type" evidence="4">
    <location>
        <begin position="13"/>
        <end position="111"/>
    </location>
</feature>
<dbReference type="AlphaFoldDB" id="A0AB33IFS9"/>
<evidence type="ECO:0000313" key="6">
    <source>
        <dbReference type="Proteomes" id="UP000516424"/>
    </source>
</evidence>
<dbReference type="GO" id="GO:0003677">
    <property type="term" value="F:DNA binding"/>
    <property type="evidence" value="ECO:0007669"/>
    <property type="project" value="UniProtKB-KW"/>
</dbReference>
<name>A0AB33IFS9_ACEAC</name>